<keyword evidence="3" id="KW-0238">DNA-binding</keyword>
<evidence type="ECO:0000313" key="6">
    <source>
        <dbReference type="EMBL" id="MFN0293524.1"/>
    </source>
</evidence>
<evidence type="ECO:0000256" key="1">
    <source>
        <dbReference type="ARBA" id="ARBA00022491"/>
    </source>
</evidence>
<dbReference type="PANTHER" id="PTHR30204:SF69">
    <property type="entry name" value="MERR-FAMILY TRANSCRIPTIONAL REGULATOR"/>
    <property type="match status" value="1"/>
</dbReference>
<keyword evidence="1" id="KW-0678">Repressor</keyword>
<keyword evidence="2" id="KW-0805">Transcription regulation</keyword>
<feature type="domain" description="HTH merR-type" evidence="5">
    <location>
        <begin position="1"/>
        <end position="61"/>
    </location>
</feature>
<comment type="caution">
    <text evidence="6">The sequence shown here is derived from an EMBL/GenBank/DDBJ whole genome shotgun (WGS) entry which is preliminary data.</text>
</comment>
<dbReference type="PANTHER" id="PTHR30204">
    <property type="entry name" value="REDOX-CYCLING DRUG-SENSING TRANSCRIPTIONAL ACTIVATOR SOXR"/>
    <property type="match status" value="1"/>
</dbReference>
<dbReference type="InterPro" id="IPR009061">
    <property type="entry name" value="DNA-bd_dom_put_sf"/>
</dbReference>
<dbReference type="InterPro" id="IPR000551">
    <property type="entry name" value="MerR-type_HTH_dom"/>
</dbReference>
<dbReference type="Proteomes" id="UP001517367">
    <property type="component" value="Unassembled WGS sequence"/>
</dbReference>
<dbReference type="Pfam" id="PF13411">
    <property type="entry name" value="MerR_1"/>
    <property type="match status" value="1"/>
</dbReference>
<organism evidence="6 7">
    <name type="scientific">Pedobacter helvus</name>
    <dbReference type="NCBI Taxonomy" id="2563444"/>
    <lineage>
        <taxon>Bacteria</taxon>
        <taxon>Pseudomonadati</taxon>
        <taxon>Bacteroidota</taxon>
        <taxon>Sphingobacteriia</taxon>
        <taxon>Sphingobacteriales</taxon>
        <taxon>Sphingobacteriaceae</taxon>
        <taxon>Pedobacter</taxon>
    </lineage>
</organism>
<keyword evidence="7" id="KW-1185">Reference proteome</keyword>
<protein>
    <submittedName>
        <fullName evidence="6">MerR family transcriptional regulator</fullName>
    </submittedName>
</protein>
<name>A0ABW9JM46_9SPHI</name>
<evidence type="ECO:0000313" key="7">
    <source>
        <dbReference type="Proteomes" id="UP001517367"/>
    </source>
</evidence>
<dbReference type="SUPFAM" id="SSF46955">
    <property type="entry name" value="Putative DNA-binding domain"/>
    <property type="match status" value="1"/>
</dbReference>
<proteinExistence type="predicted"/>
<dbReference type="EMBL" id="SRMP02000050">
    <property type="protein sequence ID" value="MFN0293524.1"/>
    <property type="molecule type" value="Genomic_DNA"/>
</dbReference>
<evidence type="ECO:0000256" key="2">
    <source>
        <dbReference type="ARBA" id="ARBA00023015"/>
    </source>
</evidence>
<gene>
    <name evidence="6" type="ORF">E5L68_019245</name>
</gene>
<dbReference type="PROSITE" id="PS50937">
    <property type="entry name" value="HTH_MERR_2"/>
    <property type="match status" value="1"/>
</dbReference>
<evidence type="ECO:0000256" key="3">
    <source>
        <dbReference type="ARBA" id="ARBA00023125"/>
    </source>
</evidence>
<dbReference type="Gene3D" id="1.10.1660.10">
    <property type="match status" value="1"/>
</dbReference>
<dbReference type="InterPro" id="IPR047057">
    <property type="entry name" value="MerR_fam"/>
</dbReference>
<reference evidence="6 7" key="1">
    <citation type="submission" date="2024-12" db="EMBL/GenBank/DDBJ databases">
        <authorList>
            <person name="Hu S."/>
        </authorList>
    </citation>
    <scope>NUCLEOTIDE SEQUENCE [LARGE SCALE GENOMIC DNA]</scope>
    <source>
        <strain evidence="6 7">P-25</strain>
    </source>
</reference>
<keyword evidence="4" id="KW-0804">Transcription</keyword>
<dbReference type="RefSeq" id="WP_138729191.1">
    <property type="nucleotide sequence ID" value="NZ_SRMP02000050.1"/>
</dbReference>
<accession>A0ABW9JM46</accession>
<evidence type="ECO:0000256" key="4">
    <source>
        <dbReference type="ARBA" id="ARBA00023163"/>
    </source>
</evidence>
<evidence type="ECO:0000259" key="5">
    <source>
        <dbReference type="PROSITE" id="PS50937"/>
    </source>
</evidence>
<dbReference type="SMART" id="SM00422">
    <property type="entry name" value="HTH_MERR"/>
    <property type="match status" value="1"/>
</dbReference>
<sequence length="61" mass="7145">MLIGELVAKTGLSRDTVRFYEKQGLIAVGRKQRRENNYKEYSDEVLERLLTIKRLKNFGSL</sequence>